<dbReference type="InterPro" id="IPR033121">
    <property type="entry name" value="PEPTIDASE_A1"/>
</dbReference>
<evidence type="ECO:0000256" key="1">
    <source>
        <dbReference type="ARBA" id="ARBA00007447"/>
    </source>
</evidence>
<proteinExistence type="inferred from homology"/>
<evidence type="ECO:0000313" key="6">
    <source>
        <dbReference type="Proteomes" id="UP000799640"/>
    </source>
</evidence>
<dbReference type="Proteomes" id="UP000799640">
    <property type="component" value="Unassembled WGS sequence"/>
</dbReference>
<sequence length="603" mass="61675">MRLLSAFLFGGLAVAAALPEPAPPPESDAHRDRPDRPPGFPGFGSPGFTSPGFGPPPGFSANLPDLLAAGLAAVPGLSSALPGFSSALLQALINGPPGEKGQLGWVLNGLNSQALQFRIAKAPAVAFQPPSPDVVTQNVLPLIRRPGTSLSRRYISLLRAAPYVAAARTEAHENATPPPPHAAPLADVLDTVYLVPITLGTQRFQHVVDTGSSDTWVIGHDFKCIDPLSGSGSGAGAGLPASTPHTAGSAAAHGPGTGFLPPASCAFGPAYTRATSTTAARLPATARFNISYADGEFLTGTFAAERVTLAGLTLPAQAVAIVDTAYWSGDGHSSGLLGLAYPNLTRAFAPGTWPARPAPYNPLFTSMWQANLTAPLFSLALSRRANAAGVLALGGLPPPPVRWSRTWARAPLEYLTLTLADGSTRRESEYQLYMISAEGFALGPPADEMPAAPTTLATSVRAATPKLSAVRTVPATGTRAPLVPVGTGKTGPTGGAGAGKAGGHKLTRLSAVTQFAVDSGTTLMYTHADLARTVAGLFDPPGWTDASGTVFLVQCGARAPQFSVRIGGVDFWVNGKDMVQDAGGRFKGSGIGGAAEGPICVSA</sequence>
<dbReference type="EMBL" id="ML996692">
    <property type="protein sequence ID" value="KAF2401758.1"/>
    <property type="molecule type" value="Genomic_DNA"/>
</dbReference>
<dbReference type="OrthoDB" id="15189at2759"/>
<dbReference type="InterPro" id="IPR021109">
    <property type="entry name" value="Peptidase_aspartic_dom_sf"/>
</dbReference>
<dbReference type="PROSITE" id="PS51767">
    <property type="entry name" value="PEPTIDASE_A1"/>
    <property type="match status" value="1"/>
</dbReference>
<comment type="similarity">
    <text evidence="1">Belongs to the peptidase A1 family.</text>
</comment>
<evidence type="ECO:0000259" key="4">
    <source>
        <dbReference type="PROSITE" id="PS51767"/>
    </source>
</evidence>
<dbReference type="GO" id="GO:0004190">
    <property type="term" value="F:aspartic-type endopeptidase activity"/>
    <property type="evidence" value="ECO:0007669"/>
    <property type="project" value="InterPro"/>
</dbReference>
<organism evidence="5 6">
    <name type="scientific">Trichodelitschia bisporula</name>
    <dbReference type="NCBI Taxonomy" id="703511"/>
    <lineage>
        <taxon>Eukaryota</taxon>
        <taxon>Fungi</taxon>
        <taxon>Dikarya</taxon>
        <taxon>Ascomycota</taxon>
        <taxon>Pezizomycotina</taxon>
        <taxon>Dothideomycetes</taxon>
        <taxon>Dothideomycetes incertae sedis</taxon>
        <taxon>Phaeotrichales</taxon>
        <taxon>Phaeotrichaceae</taxon>
        <taxon>Trichodelitschia</taxon>
    </lineage>
</organism>
<dbReference type="PANTHER" id="PTHR47966:SF47">
    <property type="entry name" value="ENDOPEPTIDASE, PUTATIVE (AFU_ORTHOLOGUE AFUA_3G01220)-RELATED"/>
    <property type="match status" value="1"/>
</dbReference>
<dbReference type="SUPFAM" id="SSF50630">
    <property type="entry name" value="Acid proteases"/>
    <property type="match status" value="1"/>
</dbReference>
<feature type="compositionally biased region" description="Basic and acidic residues" evidence="2">
    <location>
        <begin position="27"/>
        <end position="36"/>
    </location>
</feature>
<feature type="compositionally biased region" description="Gly residues" evidence="2">
    <location>
        <begin position="488"/>
        <end position="501"/>
    </location>
</feature>
<feature type="signal peptide" evidence="3">
    <location>
        <begin position="1"/>
        <end position="17"/>
    </location>
</feature>
<dbReference type="CDD" id="cd05471">
    <property type="entry name" value="pepsin_like"/>
    <property type="match status" value="1"/>
</dbReference>
<keyword evidence="3" id="KW-0732">Signal</keyword>
<feature type="region of interest" description="Disordered" evidence="2">
    <location>
        <begin position="19"/>
        <end position="55"/>
    </location>
</feature>
<dbReference type="InterPro" id="IPR001461">
    <property type="entry name" value="Aspartic_peptidase_A1"/>
</dbReference>
<dbReference type="InterPro" id="IPR034164">
    <property type="entry name" value="Pepsin-like_dom"/>
</dbReference>
<name>A0A6G1I0D3_9PEZI</name>
<dbReference type="GO" id="GO:0000324">
    <property type="term" value="C:fungal-type vacuole"/>
    <property type="evidence" value="ECO:0007669"/>
    <property type="project" value="TreeGrafter"/>
</dbReference>
<dbReference type="PANTHER" id="PTHR47966">
    <property type="entry name" value="BETA-SITE APP-CLEAVING ENZYME, ISOFORM A-RELATED"/>
    <property type="match status" value="1"/>
</dbReference>
<feature type="domain" description="Peptidase A1" evidence="4">
    <location>
        <begin position="193"/>
        <end position="603"/>
    </location>
</feature>
<evidence type="ECO:0000313" key="5">
    <source>
        <dbReference type="EMBL" id="KAF2401758.1"/>
    </source>
</evidence>
<evidence type="ECO:0000256" key="2">
    <source>
        <dbReference type="SAM" id="MobiDB-lite"/>
    </source>
</evidence>
<keyword evidence="6" id="KW-1185">Reference proteome</keyword>
<feature type="region of interest" description="Disordered" evidence="2">
    <location>
        <begin position="235"/>
        <end position="254"/>
    </location>
</feature>
<keyword evidence="5" id="KW-0645">Protease</keyword>
<protein>
    <submittedName>
        <fullName evidence="5">Acid protease</fullName>
    </submittedName>
</protein>
<keyword evidence="5" id="KW-0378">Hydrolase</keyword>
<accession>A0A6G1I0D3</accession>
<feature type="chain" id="PRO_5026223682" evidence="3">
    <location>
        <begin position="18"/>
        <end position="603"/>
    </location>
</feature>
<dbReference type="GO" id="GO:0006508">
    <property type="term" value="P:proteolysis"/>
    <property type="evidence" value="ECO:0007669"/>
    <property type="project" value="UniProtKB-KW"/>
</dbReference>
<dbReference type="Pfam" id="PF00026">
    <property type="entry name" value="Asp"/>
    <property type="match status" value="1"/>
</dbReference>
<dbReference type="AlphaFoldDB" id="A0A6G1I0D3"/>
<dbReference type="Gene3D" id="2.40.70.10">
    <property type="entry name" value="Acid Proteases"/>
    <property type="match status" value="2"/>
</dbReference>
<gene>
    <name evidence="5" type="ORF">EJ06DRAFT_358898</name>
</gene>
<evidence type="ECO:0000256" key="3">
    <source>
        <dbReference type="SAM" id="SignalP"/>
    </source>
</evidence>
<feature type="region of interest" description="Disordered" evidence="2">
    <location>
        <begin position="478"/>
        <end position="502"/>
    </location>
</feature>
<reference evidence="5" key="1">
    <citation type="journal article" date="2020" name="Stud. Mycol.">
        <title>101 Dothideomycetes genomes: a test case for predicting lifestyles and emergence of pathogens.</title>
        <authorList>
            <person name="Haridas S."/>
            <person name="Albert R."/>
            <person name="Binder M."/>
            <person name="Bloem J."/>
            <person name="Labutti K."/>
            <person name="Salamov A."/>
            <person name="Andreopoulos B."/>
            <person name="Baker S."/>
            <person name="Barry K."/>
            <person name="Bills G."/>
            <person name="Bluhm B."/>
            <person name="Cannon C."/>
            <person name="Castanera R."/>
            <person name="Culley D."/>
            <person name="Daum C."/>
            <person name="Ezra D."/>
            <person name="Gonzalez J."/>
            <person name="Henrissat B."/>
            <person name="Kuo A."/>
            <person name="Liang C."/>
            <person name="Lipzen A."/>
            <person name="Lutzoni F."/>
            <person name="Magnuson J."/>
            <person name="Mondo S."/>
            <person name="Nolan M."/>
            <person name="Ohm R."/>
            <person name="Pangilinan J."/>
            <person name="Park H.-J."/>
            <person name="Ramirez L."/>
            <person name="Alfaro M."/>
            <person name="Sun H."/>
            <person name="Tritt A."/>
            <person name="Yoshinaga Y."/>
            <person name="Zwiers L.-H."/>
            <person name="Turgeon B."/>
            <person name="Goodwin S."/>
            <person name="Spatafora J."/>
            <person name="Crous P."/>
            <person name="Grigoriev I."/>
        </authorList>
    </citation>
    <scope>NUCLEOTIDE SEQUENCE</scope>
    <source>
        <strain evidence="5">CBS 262.69</strain>
    </source>
</reference>